<keyword evidence="2" id="KW-0560">Oxidoreductase</keyword>
<accession>A0ABW9BIE0</accession>
<dbReference type="Proteomes" id="UP001629274">
    <property type="component" value="Unassembled WGS sequence"/>
</dbReference>
<reference evidence="4 5" key="1">
    <citation type="journal article" date="2024" name="Chem. Sci.">
        <title>Discovery of megapolipeptins by genome mining of a Burkholderiales bacteria collection.</title>
        <authorList>
            <person name="Paulo B.S."/>
            <person name="Recchia M.J.J."/>
            <person name="Lee S."/>
            <person name="Fergusson C.H."/>
            <person name="Romanowski S.B."/>
            <person name="Hernandez A."/>
            <person name="Krull N."/>
            <person name="Liu D.Y."/>
            <person name="Cavanagh H."/>
            <person name="Bos A."/>
            <person name="Gray C.A."/>
            <person name="Murphy B.T."/>
            <person name="Linington R.G."/>
            <person name="Eustaquio A.S."/>
        </authorList>
    </citation>
    <scope>NUCLEOTIDE SEQUENCE [LARGE SCALE GENOMIC DNA]</scope>
    <source>
        <strain evidence="4 5">RL17-351-BIE-A</strain>
    </source>
</reference>
<comment type="caution">
    <text evidence="4">The sequence shown here is derived from an EMBL/GenBank/DDBJ whole genome shotgun (WGS) entry which is preliminary data.</text>
</comment>
<dbReference type="InterPro" id="IPR047183">
    <property type="entry name" value="GDO-like"/>
</dbReference>
<evidence type="ECO:0000313" key="4">
    <source>
        <dbReference type="EMBL" id="MFM0239772.1"/>
    </source>
</evidence>
<dbReference type="PANTHER" id="PTHR41517">
    <property type="entry name" value="1,2-DIOXYGENASE PROTEIN-RELATED"/>
    <property type="match status" value="1"/>
</dbReference>
<dbReference type="CDD" id="cd02216">
    <property type="entry name" value="cupin_GDO-like_N"/>
    <property type="match status" value="1"/>
</dbReference>
<keyword evidence="1" id="KW-0223">Dioxygenase</keyword>
<feature type="domain" description="Cupin type-2" evidence="3">
    <location>
        <begin position="91"/>
        <end position="159"/>
    </location>
</feature>
<gene>
    <name evidence="4" type="ORF">PQR03_16710</name>
</gene>
<evidence type="ECO:0000259" key="3">
    <source>
        <dbReference type="Pfam" id="PF07883"/>
    </source>
</evidence>
<dbReference type="EMBL" id="JAQQDR010000005">
    <property type="protein sequence ID" value="MFM0239772.1"/>
    <property type="molecule type" value="Genomic_DNA"/>
</dbReference>
<dbReference type="Gene3D" id="2.60.120.10">
    <property type="entry name" value="Jelly Rolls"/>
    <property type="match status" value="1"/>
</dbReference>
<name>A0ABW9BIE0_9BURK</name>
<evidence type="ECO:0000256" key="1">
    <source>
        <dbReference type="ARBA" id="ARBA00022964"/>
    </source>
</evidence>
<sequence length="343" mass="37095">MEEETLDFDAVRQAWRAAHLVPLWESPTAHKRPPGPVPAHLWKWEMVRPMVAEALNITSPSVVERRVLQLVNPQARTPEDESTAGILAAAIQSLRPGESARPHRHSMNALRFVLEGSGAVTVVDGKPCPMSRGDLILNPAWTWHGHRHDGDRPVIWLDVLDVPLHNYLGSAKFQPGPPDQMPHAIAEDAFAVPNLVPEISGVPRSYSPVFRYPYADACAAAAAAPLAADGTRRVRYANPLNGGSCVSLLDAWFVQIDPTGQATVPVRTTGSAVCCVVDGHGESTIGESTFSWGPNDIFTLPAGNRVTHRCTSAAPARLFVVTDQEVWARLGLLENEPAVPGAL</sequence>
<dbReference type="CDD" id="cd06992">
    <property type="entry name" value="cupin_GDO-like_C"/>
    <property type="match status" value="1"/>
</dbReference>
<dbReference type="SUPFAM" id="SSF51182">
    <property type="entry name" value="RmlC-like cupins"/>
    <property type="match status" value="1"/>
</dbReference>
<evidence type="ECO:0000256" key="2">
    <source>
        <dbReference type="ARBA" id="ARBA00023002"/>
    </source>
</evidence>
<protein>
    <submittedName>
        <fullName evidence="4">Cupin domain-containing protein</fullName>
    </submittedName>
</protein>
<organism evidence="4 5">
    <name type="scientific">Paraburkholderia phytofirmans</name>
    <dbReference type="NCBI Taxonomy" id="261302"/>
    <lineage>
        <taxon>Bacteria</taxon>
        <taxon>Pseudomonadati</taxon>
        <taxon>Pseudomonadota</taxon>
        <taxon>Betaproteobacteria</taxon>
        <taxon>Burkholderiales</taxon>
        <taxon>Burkholderiaceae</taxon>
        <taxon>Paraburkholderia</taxon>
    </lineage>
</organism>
<dbReference type="InterPro" id="IPR014710">
    <property type="entry name" value="RmlC-like_jellyroll"/>
</dbReference>
<keyword evidence="5" id="KW-1185">Reference proteome</keyword>
<dbReference type="RefSeq" id="WP_408263451.1">
    <property type="nucleotide sequence ID" value="NZ_JAQQCK010000012.1"/>
</dbReference>
<dbReference type="Pfam" id="PF07883">
    <property type="entry name" value="Cupin_2"/>
    <property type="match status" value="1"/>
</dbReference>
<proteinExistence type="predicted"/>
<dbReference type="InterPro" id="IPR013096">
    <property type="entry name" value="Cupin_2"/>
</dbReference>
<dbReference type="PANTHER" id="PTHR41517:SF1">
    <property type="entry name" value="CUPIN"/>
    <property type="match status" value="1"/>
</dbReference>
<evidence type="ECO:0000313" key="5">
    <source>
        <dbReference type="Proteomes" id="UP001629274"/>
    </source>
</evidence>
<dbReference type="InterPro" id="IPR011051">
    <property type="entry name" value="RmlC_Cupin_sf"/>
</dbReference>